<reference evidence="4 5" key="1">
    <citation type="journal article" date="2023" name="Commun. Biol.">
        <title>Genome analysis of Parmales, the sister group of diatoms, reveals the evolutionary specialization of diatoms from phago-mixotrophs to photoautotrophs.</title>
        <authorList>
            <person name="Ban H."/>
            <person name="Sato S."/>
            <person name="Yoshikawa S."/>
            <person name="Yamada K."/>
            <person name="Nakamura Y."/>
            <person name="Ichinomiya M."/>
            <person name="Sato N."/>
            <person name="Blanc-Mathieu R."/>
            <person name="Endo H."/>
            <person name="Kuwata A."/>
            <person name="Ogata H."/>
        </authorList>
    </citation>
    <scope>NUCLEOTIDE SEQUENCE [LARGE SCALE GENOMIC DNA]</scope>
</reference>
<dbReference type="InterPro" id="IPR044748">
    <property type="entry name" value="Trm3/TARBP1_C"/>
</dbReference>
<dbReference type="InterPro" id="IPR001537">
    <property type="entry name" value="SpoU_MeTrfase"/>
</dbReference>
<evidence type="ECO:0000256" key="1">
    <source>
        <dbReference type="ARBA" id="ARBA00022603"/>
    </source>
</evidence>
<dbReference type="Proteomes" id="UP001165060">
    <property type="component" value="Unassembled WGS sequence"/>
</dbReference>
<name>A0ABQ6MH22_9STRA</name>
<evidence type="ECO:0000313" key="5">
    <source>
        <dbReference type="Proteomes" id="UP001165060"/>
    </source>
</evidence>
<sequence>MLLSAGAAHLVLGGSGSGDMVQLKNGDLMPPPVEIETVLQVAAAAYTERMRENDFVTPDDMSKSTSAGGDAVKLQLEVVRASSDFAAVARSFVNSNVLHAAAEQLVDASLQVLTATPPPTGMAAVKSLNELLTGLKCGAYQQTTFVESSKLVSTFTSILGLSYSSSSSYSQVARSYFVVGKYSALDILAGAIFSPQSTCEMSELTAGTVITYIKDDILNTPANVLPTLFSLVATVATYMCTLDPVLAADSLEKIIDTMYGLIEEESRAWLRVQYVEMLSRAMFQEGIMSSPALCQPGGGIKKLWRKLFERKRMPLWGRTVAMYLTDAMKTKNADFAYLWRDELLEMLLHKEAMIKESEVSGESSGAAQEMLRKRVPADCVGSSLTRAFSLQYLEWLPPNEELSEGARSGLPQFLILKLLEMNVTEESMQIVMTGTHEYCVKLRSLQALCLLSDYTAPIAEQTGALLYKAIKCFTHGAIRFYLECFAIKTLRANPKAFAPFLLEALRDTCCTPQVQSSLLVTVGYGVLGDSNGAKNEVRKWLDVKEVVKATTPWLASTQGFSRGIAQLLLFELIPEVLKAGGGDMFYLESLLGYLTANKEMIKLRNKSKKYFERLDVDSYTTCAGILGVSHDDQEDPLPVTLVDVLKNSMKEQFEANHVGELDMNVPLWKAMQRVTVGGVDEQGADGDFADMATFQRKILPFDAINLAAAEHLERSQSNAAGTRKHELVLCASLIDKPPNLGGLARTCEIFAMKKLVIPDLKIKKMDNFKATSVSAEQWVDIEECKEQDLIPFLNMHKRQGYTIVGIEQTSSSQPLHKHAKFPDKTLVLLGDERRGIPVELLNFVDFCVEIPQFGLARSLNVHVCGAVVMWEYLKDQASMGGGADSS</sequence>
<dbReference type="EMBL" id="BRYB01002839">
    <property type="protein sequence ID" value="GMI26208.1"/>
    <property type="molecule type" value="Genomic_DNA"/>
</dbReference>
<keyword evidence="5" id="KW-1185">Reference proteome</keyword>
<dbReference type="Gene3D" id="3.40.1280.10">
    <property type="match status" value="1"/>
</dbReference>
<evidence type="ECO:0000313" key="4">
    <source>
        <dbReference type="EMBL" id="GMI26208.1"/>
    </source>
</evidence>
<evidence type="ECO:0000259" key="3">
    <source>
        <dbReference type="Pfam" id="PF00588"/>
    </source>
</evidence>
<protein>
    <recommendedName>
        <fullName evidence="3">tRNA/rRNA methyltransferase SpoU type domain-containing protein</fullName>
    </recommendedName>
</protein>
<gene>
    <name evidence="4" type="ORF">TeGR_g355</name>
</gene>
<evidence type="ECO:0000256" key="2">
    <source>
        <dbReference type="ARBA" id="ARBA00022679"/>
    </source>
</evidence>
<organism evidence="4 5">
    <name type="scientific">Tetraparma gracilis</name>
    <dbReference type="NCBI Taxonomy" id="2962635"/>
    <lineage>
        <taxon>Eukaryota</taxon>
        <taxon>Sar</taxon>
        <taxon>Stramenopiles</taxon>
        <taxon>Ochrophyta</taxon>
        <taxon>Bolidophyceae</taxon>
        <taxon>Parmales</taxon>
        <taxon>Triparmaceae</taxon>
        <taxon>Tetraparma</taxon>
    </lineage>
</organism>
<dbReference type="PANTHER" id="PTHR12029">
    <property type="entry name" value="RNA METHYLTRANSFERASE"/>
    <property type="match status" value="1"/>
</dbReference>
<keyword evidence="2" id="KW-0808">Transferase</keyword>
<keyword evidence="1" id="KW-0489">Methyltransferase</keyword>
<dbReference type="InterPro" id="IPR029026">
    <property type="entry name" value="tRNA_m1G_MTases_N"/>
</dbReference>
<dbReference type="InterPro" id="IPR045330">
    <property type="entry name" value="TRM3/TARBP1"/>
</dbReference>
<dbReference type="CDD" id="cd18091">
    <property type="entry name" value="SpoU-like_TRM3-like"/>
    <property type="match status" value="1"/>
</dbReference>
<comment type="caution">
    <text evidence="4">The sequence shown here is derived from an EMBL/GenBank/DDBJ whole genome shotgun (WGS) entry which is preliminary data.</text>
</comment>
<dbReference type="SUPFAM" id="SSF75217">
    <property type="entry name" value="alpha/beta knot"/>
    <property type="match status" value="1"/>
</dbReference>
<dbReference type="PANTHER" id="PTHR12029:SF11">
    <property type="entry name" value="METHYLTRANSFERASE TARBP1-RELATED"/>
    <property type="match status" value="1"/>
</dbReference>
<proteinExistence type="predicted"/>
<dbReference type="InterPro" id="IPR029028">
    <property type="entry name" value="Alpha/beta_knot_MTases"/>
</dbReference>
<accession>A0ABQ6MH22</accession>
<dbReference type="Pfam" id="PF00588">
    <property type="entry name" value="SpoU_methylase"/>
    <property type="match status" value="1"/>
</dbReference>
<feature type="domain" description="tRNA/rRNA methyltransferase SpoU type" evidence="3">
    <location>
        <begin position="727"/>
        <end position="870"/>
    </location>
</feature>